<evidence type="ECO:0000256" key="2">
    <source>
        <dbReference type="ARBA" id="ARBA00004667"/>
    </source>
</evidence>
<evidence type="ECO:0000256" key="9">
    <source>
        <dbReference type="ARBA" id="ARBA00024861"/>
    </source>
</evidence>
<sequence>MINLGIRSGRIFEIFRKKFRYLSKDFEINSRKMIYYSNDRLIRFCKINDSDLDFYFSNMKLDFAVIGSDFYFEKNLKFNYIKLDVFSCRLSLISNGFQKCNTNRICTKYKKIVSSLKEFKNFDLVKVHGSIETCLILNLCDYIIDIVGSGETIRANGLKEESTLKYIYSLLVINTNVSTYKLDSIKKALNVNKT</sequence>
<keyword evidence="6 12" id="KW-0328">Glycosyltransferase</keyword>
<dbReference type="SUPFAM" id="SSF53850">
    <property type="entry name" value="Periplasmic binding protein-like II"/>
    <property type="match status" value="1"/>
</dbReference>
<dbReference type="PANTHER" id="PTHR21403:SF8">
    <property type="entry name" value="ATP PHOSPHORIBOSYLTRANSFERASE"/>
    <property type="match status" value="1"/>
</dbReference>
<dbReference type="InterPro" id="IPR013820">
    <property type="entry name" value="ATP_PRibTrfase_cat"/>
</dbReference>
<dbReference type="EC" id="2.4.2.17" evidence="3 10"/>
<evidence type="ECO:0000256" key="3">
    <source>
        <dbReference type="ARBA" id="ARBA00011946"/>
    </source>
</evidence>
<accession>A0A974XAA7</accession>
<name>A0A974XAA7_9PROT</name>
<dbReference type="InterPro" id="IPR001348">
    <property type="entry name" value="ATP_PRibTrfase_HisG"/>
</dbReference>
<reference evidence="12" key="2">
    <citation type="submission" date="2021-03" db="EMBL/GenBank/DDBJ databases">
        <title>Alternative transmission patterns in independently acquired nutritional co-symbionts of Dictyopharidae planthoppers.</title>
        <authorList>
            <person name="Michalik A."/>
            <person name="Lukasik P."/>
        </authorList>
    </citation>
    <scope>NUCLEOTIDE SEQUENCE</scope>
    <source>
        <strain evidence="12">RANSCY</strain>
    </source>
</reference>
<dbReference type="EMBL" id="CP071412">
    <property type="protein sequence ID" value="QSW37906.1"/>
    <property type="molecule type" value="Genomic_DNA"/>
</dbReference>
<evidence type="ECO:0000256" key="1">
    <source>
        <dbReference type="ARBA" id="ARBA00000915"/>
    </source>
</evidence>
<keyword evidence="5" id="KW-0028">Amino-acid biosynthesis</keyword>
<evidence type="ECO:0000313" key="13">
    <source>
        <dbReference type="Proteomes" id="UP000663347"/>
    </source>
</evidence>
<dbReference type="AlphaFoldDB" id="A0A974XAA7"/>
<dbReference type="Proteomes" id="UP000663347">
    <property type="component" value="Chromosome"/>
</dbReference>
<protein>
    <recommendedName>
        <fullName evidence="4 10">ATP phosphoribosyltransferase</fullName>
        <ecNumber evidence="3 10">2.4.2.17</ecNumber>
    </recommendedName>
</protein>
<dbReference type="NCBIfam" id="TIGR00070">
    <property type="entry name" value="hisG"/>
    <property type="match status" value="1"/>
</dbReference>
<evidence type="ECO:0000259" key="11">
    <source>
        <dbReference type="Pfam" id="PF01634"/>
    </source>
</evidence>
<dbReference type="GO" id="GO:0003879">
    <property type="term" value="F:ATP phosphoribosyltransferase activity"/>
    <property type="evidence" value="ECO:0007669"/>
    <property type="project" value="UniProtKB-UniRule"/>
</dbReference>
<keyword evidence="7 12" id="KW-0808">Transferase</keyword>
<comment type="function">
    <text evidence="9">Catalyzes the condensation of ATP and 5-phosphoribose 1-diphosphate to form N'-(5'-phosphoribosyl)-ATP (PR-ATP). Has a crucial role in the pathway because the rate of histidine biosynthesis seems to be controlled primarily by regulation of HisG enzymatic activity.</text>
</comment>
<comment type="pathway">
    <text evidence="2">Amino-acid biosynthesis; L-histidine biosynthesis; L-histidine from 5-phospho-alpha-D-ribose 1-diphosphate: step 1/9.</text>
</comment>
<dbReference type="PANTHER" id="PTHR21403">
    <property type="entry name" value="ATP PHOSPHORIBOSYLTRANSFERASE ATP-PRTASE"/>
    <property type="match status" value="1"/>
</dbReference>
<gene>
    <name evidence="12" type="primary">hisG</name>
    <name evidence="12" type="ORF">JSR06_00355</name>
</gene>
<feature type="domain" description="ATP phosphoribosyltransferase catalytic" evidence="11">
    <location>
        <begin position="50"/>
        <end position="187"/>
    </location>
</feature>
<reference evidence="12" key="1">
    <citation type="submission" date="2021-02" db="EMBL/GenBank/DDBJ databases">
        <authorList>
            <person name="Franco D."/>
        </authorList>
    </citation>
    <scope>NUCLEOTIDE SEQUENCE</scope>
    <source>
        <strain evidence="12">RANSCY</strain>
    </source>
</reference>
<dbReference type="GO" id="GO:0000105">
    <property type="term" value="P:L-histidine biosynthetic process"/>
    <property type="evidence" value="ECO:0007669"/>
    <property type="project" value="UniProtKB-UniRule"/>
</dbReference>
<evidence type="ECO:0000256" key="7">
    <source>
        <dbReference type="ARBA" id="ARBA00022679"/>
    </source>
</evidence>
<organism evidence="12 13">
    <name type="scientific">Candidatus Vidania fulgoroideorum</name>
    <dbReference type="NCBI Taxonomy" id="881286"/>
    <lineage>
        <taxon>Bacteria</taxon>
        <taxon>Pseudomonadati</taxon>
        <taxon>Pseudomonadota</taxon>
        <taxon>Betaproteobacteria</taxon>
        <taxon>Candidatus Vidania</taxon>
    </lineage>
</organism>
<keyword evidence="8" id="KW-0368">Histidine biosynthesis</keyword>
<comment type="catalytic activity">
    <reaction evidence="1">
        <text>1-(5-phospho-beta-D-ribosyl)-ATP + diphosphate = 5-phospho-alpha-D-ribose 1-diphosphate + ATP</text>
        <dbReference type="Rhea" id="RHEA:18473"/>
        <dbReference type="ChEBI" id="CHEBI:30616"/>
        <dbReference type="ChEBI" id="CHEBI:33019"/>
        <dbReference type="ChEBI" id="CHEBI:58017"/>
        <dbReference type="ChEBI" id="CHEBI:73183"/>
        <dbReference type="EC" id="2.4.2.17"/>
    </reaction>
</comment>
<evidence type="ECO:0000256" key="8">
    <source>
        <dbReference type="ARBA" id="ARBA00023102"/>
    </source>
</evidence>
<dbReference type="GO" id="GO:0005737">
    <property type="term" value="C:cytoplasm"/>
    <property type="evidence" value="ECO:0007669"/>
    <property type="project" value="InterPro"/>
</dbReference>
<dbReference type="Pfam" id="PF01634">
    <property type="entry name" value="HisG"/>
    <property type="match status" value="1"/>
</dbReference>
<proteinExistence type="predicted"/>
<evidence type="ECO:0000256" key="10">
    <source>
        <dbReference type="NCBIfam" id="TIGR00070"/>
    </source>
</evidence>
<dbReference type="Gene3D" id="3.40.190.10">
    <property type="entry name" value="Periplasmic binding protein-like II"/>
    <property type="match status" value="2"/>
</dbReference>
<evidence type="ECO:0000256" key="6">
    <source>
        <dbReference type="ARBA" id="ARBA00022676"/>
    </source>
</evidence>
<evidence type="ECO:0000256" key="4">
    <source>
        <dbReference type="ARBA" id="ARBA00020998"/>
    </source>
</evidence>
<evidence type="ECO:0000313" key="12">
    <source>
        <dbReference type="EMBL" id="QSW37906.1"/>
    </source>
</evidence>
<evidence type="ECO:0000256" key="5">
    <source>
        <dbReference type="ARBA" id="ARBA00022605"/>
    </source>
</evidence>